<dbReference type="EMBL" id="CP098502">
    <property type="protein sequence ID" value="UTI65211.1"/>
    <property type="molecule type" value="Genomic_DNA"/>
</dbReference>
<feature type="chain" id="PRO_5046132628" evidence="1">
    <location>
        <begin position="40"/>
        <end position="245"/>
    </location>
</feature>
<organism evidence="2 3">
    <name type="scientific">Paraconexibacter antarcticus</name>
    <dbReference type="NCBI Taxonomy" id="2949664"/>
    <lineage>
        <taxon>Bacteria</taxon>
        <taxon>Bacillati</taxon>
        <taxon>Actinomycetota</taxon>
        <taxon>Thermoleophilia</taxon>
        <taxon>Solirubrobacterales</taxon>
        <taxon>Paraconexibacteraceae</taxon>
        <taxon>Paraconexibacter</taxon>
    </lineage>
</organism>
<keyword evidence="1" id="KW-0732">Signal</keyword>
<proteinExistence type="predicted"/>
<evidence type="ECO:0000313" key="3">
    <source>
        <dbReference type="Proteomes" id="UP001056035"/>
    </source>
</evidence>
<name>A0ABY5DT54_9ACTN</name>
<dbReference type="InterPro" id="IPR006311">
    <property type="entry name" value="TAT_signal"/>
</dbReference>
<feature type="signal peptide" evidence="1">
    <location>
        <begin position="1"/>
        <end position="39"/>
    </location>
</feature>
<evidence type="ECO:0000256" key="1">
    <source>
        <dbReference type="SAM" id="SignalP"/>
    </source>
</evidence>
<keyword evidence="3" id="KW-1185">Reference proteome</keyword>
<dbReference type="PROSITE" id="PS51318">
    <property type="entry name" value="TAT"/>
    <property type="match status" value="1"/>
</dbReference>
<accession>A0ABY5DT54</accession>
<sequence>MNLNLCVPSIAPAPRRRRTLLAGAAAVVAGLAAPGTALAVTGTVAKPCFSHIPTKGSEPLVVALTGGTPGADYILAASVPGGPGTGSAGSTTGTFDGAGNATAQIEDVSPPGGTINPTAGRRVDLTVQDYGTGGQEVPIGSALITNLALSISSTPRSPRAHRKVAVSGTPFANQTLYGFVTKPGSSVVLRRVPLGRANACGYVSARRVIAPRRYRRGSYRFYVNAGPKLHRSKALAFAFRIGSIF</sequence>
<evidence type="ECO:0000313" key="2">
    <source>
        <dbReference type="EMBL" id="UTI65211.1"/>
    </source>
</evidence>
<dbReference type="RefSeq" id="WP_254571898.1">
    <property type="nucleotide sequence ID" value="NZ_CP098502.1"/>
</dbReference>
<reference evidence="2 3" key="1">
    <citation type="submission" date="2022-06" db="EMBL/GenBank/DDBJ databases">
        <title>Paraconexibacter antarcticus.</title>
        <authorList>
            <person name="Kim C.S."/>
        </authorList>
    </citation>
    <scope>NUCLEOTIDE SEQUENCE [LARGE SCALE GENOMIC DNA]</scope>
    <source>
        <strain evidence="2 3">02-257</strain>
    </source>
</reference>
<gene>
    <name evidence="2" type="ORF">NBH00_03135</name>
</gene>
<dbReference type="Proteomes" id="UP001056035">
    <property type="component" value="Chromosome"/>
</dbReference>
<protein>
    <submittedName>
        <fullName evidence="2">Uncharacterized protein</fullName>
    </submittedName>
</protein>